<comment type="caution">
    <text evidence="1">The sequence shown here is derived from an EMBL/GenBank/DDBJ whole genome shotgun (WGS) entry which is preliminary data.</text>
</comment>
<organism evidence="1 2">
    <name type="scientific">Pedosphaera parvula (strain Ellin514)</name>
    <dbReference type="NCBI Taxonomy" id="320771"/>
    <lineage>
        <taxon>Bacteria</taxon>
        <taxon>Pseudomonadati</taxon>
        <taxon>Verrucomicrobiota</taxon>
        <taxon>Pedosphaerae</taxon>
        <taxon>Pedosphaerales</taxon>
        <taxon>Pedosphaeraceae</taxon>
        <taxon>Pedosphaera</taxon>
    </lineage>
</organism>
<dbReference type="Proteomes" id="UP000003688">
    <property type="component" value="Unassembled WGS sequence"/>
</dbReference>
<gene>
    <name evidence="1" type="ORF">Cflav_PD0786</name>
</gene>
<proteinExistence type="predicted"/>
<accession>B9XR28</accession>
<reference evidence="1 2" key="1">
    <citation type="journal article" date="2011" name="J. Bacteriol.">
        <title>Genome sequence of 'Pedosphaera parvula' Ellin514, an aerobic Verrucomicrobial isolate from pasture soil.</title>
        <authorList>
            <person name="Kant R."/>
            <person name="van Passel M.W."/>
            <person name="Sangwan P."/>
            <person name="Palva A."/>
            <person name="Lucas S."/>
            <person name="Copeland A."/>
            <person name="Lapidus A."/>
            <person name="Glavina Del Rio T."/>
            <person name="Dalin E."/>
            <person name="Tice H."/>
            <person name="Bruce D."/>
            <person name="Goodwin L."/>
            <person name="Pitluck S."/>
            <person name="Chertkov O."/>
            <person name="Larimer F.W."/>
            <person name="Land M.L."/>
            <person name="Hauser L."/>
            <person name="Brettin T.S."/>
            <person name="Detter J.C."/>
            <person name="Han S."/>
            <person name="de Vos W.M."/>
            <person name="Janssen P.H."/>
            <person name="Smidt H."/>
        </authorList>
    </citation>
    <scope>NUCLEOTIDE SEQUENCE [LARGE SCALE GENOMIC DNA]</scope>
    <source>
        <strain evidence="1 2">Ellin514</strain>
    </source>
</reference>
<evidence type="ECO:0000313" key="2">
    <source>
        <dbReference type="Proteomes" id="UP000003688"/>
    </source>
</evidence>
<keyword evidence="2" id="KW-1185">Reference proteome</keyword>
<dbReference type="AlphaFoldDB" id="B9XR28"/>
<name>B9XR28_PEDPL</name>
<evidence type="ECO:0000313" key="1">
    <source>
        <dbReference type="EMBL" id="EEF57724.1"/>
    </source>
</evidence>
<sequence length="74" mass="8324">MVKSTVNPELPTSMDSAPADGIFKKDGVYYLRLLFPWETQFVNIALHGALSYADALKTFQLLYSRIKSLPAYIP</sequence>
<protein>
    <submittedName>
        <fullName evidence="1">Uncharacterized protein</fullName>
    </submittedName>
</protein>
<dbReference type="EMBL" id="ABOX02000059">
    <property type="protein sequence ID" value="EEF57724.1"/>
    <property type="molecule type" value="Genomic_DNA"/>
</dbReference>